<dbReference type="SMART" id="SM00850">
    <property type="entry name" value="LytTR"/>
    <property type="match status" value="1"/>
</dbReference>
<dbReference type="InterPro" id="IPR001789">
    <property type="entry name" value="Sig_transdc_resp-reg_receiver"/>
</dbReference>
<keyword evidence="4" id="KW-0238">DNA-binding</keyword>
<gene>
    <name evidence="4" type="ORF">SAMN04488121_104228</name>
</gene>
<sequence>MTLQAIAIDDELPALKLIQHFCAKVDFIQLQKTFNVPEEALKYITKYPVDLLFLDINMPSVSGIDLYRSIQQQALVIFTTAHSEYAVEGFNLNAVDYLLKPFTFERFLQAVQKAQHVKQFNQSHPTTPPPLIFRVDYGLTRVQITDILFVEGLDDYLKIHLYQQPPLIVRMTMKVLLEKLPPQSFIRVHRSYIVAMDRIEQVRNKTILIAGNEIPISNSYEDAFFSQFRRL</sequence>
<dbReference type="PROSITE" id="PS50930">
    <property type="entry name" value="HTH_LYTTR"/>
    <property type="match status" value="1"/>
</dbReference>
<feature type="modified residue" description="4-aspartylphosphate" evidence="1">
    <location>
        <position position="55"/>
    </location>
</feature>
<evidence type="ECO:0000313" key="4">
    <source>
        <dbReference type="EMBL" id="SDG42727.1"/>
    </source>
</evidence>
<organism evidence="4 5">
    <name type="scientific">Chitinophaga filiformis</name>
    <name type="common">Myxococcus filiformis</name>
    <name type="synonym">Flexibacter filiformis</name>
    <dbReference type="NCBI Taxonomy" id="104663"/>
    <lineage>
        <taxon>Bacteria</taxon>
        <taxon>Pseudomonadati</taxon>
        <taxon>Bacteroidota</taxon>
        <taxon>Chitinophagia</taxon>
        <taxon>Chitinophagales</taxon>
        <taxon>Chitinophagaceae</taxon>
        <taxon>Chitinophaga</taxon>
    </lineage>
</organism>
<dbReference type="OrthoDB" id="1646880at2"/>
<protein>
    <submittedName>
        <fullName evidence="4">DNA-binding response regulator, LytR/AlgR family</fullName>
    </submittedName>
</protein>
<keyword evidence="1" id="KW-0597">Phosphoprotein</keyword>
<feature type="domain" description="HTH LytTR-type" evidence="3">
    <location>
        <begin position="131"/>
        <end position="203"/>
    </location>
</feature>
<dbReference type="Gene3D" id="3.40.50.2300">
    <property type="match status" value="1"/>
</dbReference>
<dbReference type="InterPro" id="IPR011006">
    <property type="entry name" value="CheY-like_superfamily"/>
</dbReference>
<dbReference type="PROSITE" id="PS50110">
    <property type="entry name" value="RESPONSE_REGULATORY"/>
    <property type="match status" value="1"/>
</dbReference>
<dbReference type="GO" id="GO:0003677">
    <property type="term" value="F:DNA binding"/>
    <property type="evidence" value="ECO:0007669"/>
    <property type="project" value="UniProtKB-KW"/>
</dbReference>
<dbReference type="Pfam" id="PF04397">
    <property type="entry name" value="LytTR"/>
    <property type="match status" value="1"/>
</dbReference>
<dbReference type="EMBL" id="FNBN01000004">
    <property type="protein sequence ID" value="SDG42727.1"/>
    <property type="molecule type" value="Genomic_DNA"/>
</dbReference>
<accession>A0A1G7U5L3</accession>
<reference evidence="4 5" key="1">
    <citation type="submission" date="2016-10" db="EMBL/GenBank/DDBJ databases">
        <authorList>
            <person name="de Groot N.N."/>
        </authorList>
    </citation>
    <scope>NUCLEOTIDE SEQUENCE [LARGE SCALE GENOMIC DNA]</scope>
    <source>
        <strain evidence="4 5">DSM 527</strain>
    </source>
</reference>
<evidence type="ECO:0000256" key="1">
    <source>
        <dbReference type="PROSITE-ProRule" id="PRU00169"/>
    </source>
</evidence>
<evidence type="ECO:0000259" key="3">
    <source>
        <dbReference type="PROSITE" id="PS50930"/>
    </source>
</evidence>
<dbReference type="PANTHER" id="PTHR37299:SF1">
    <property type="entry name" value="STAGE 0 SPORULATION PROTEIN A HOMOLOG"/>
    <property type="match status" value="1"/>
</dbReference>
<dbReference type="Proteomes" id="UP000199045">
    <property type="component" value="Unassembled WGS sequence"/>
</dbReference>
<evidence type="ECO:0000313" key="5">
    <source>
        <dbReference type="Proteomes" id="UP000199045"/>
    </source>
</evidence>
<dbReference type="STRING" id="104663.SAMN04488121_104228"/>
<dbReference type="SMART" id="SM00448">
    <property type="entry name" value="REC"/>
    <property type="match status" value="1"/>
</dbReference>
<dbReference type="SUPFAM" id="SSF52172">
    <property type="entry name" value="CheY-like"/>
    <property type="match status" value="1"/>
</dbReference>
<dbReference type="InterPro" id="IPR046947">
    <property type="entry name" value="LytR-like"/>
</dbReference>
<dbReference type="InterPro" id="IPR007492">
    <property type="entry name" value="LytTR_DNA-bd_dom"/>
</dbReference>
<dbReference type="AlphaFoldDB" id="A0A1G7U5L3"/>
<dbReference type="RefSeq" id="WP_089834408.1">
    <property type="nucleotide sequence ID" value="NZ_FNBN01000004.1"/>
</dbReference>
<proteinExistence type="predicted"/>
<dbReference type="GO" id="GO:0000156">
    <property type="term" value="F:phosphorelay response regulator activity"/>
    <property type="evidence" value="ECO:0007669"/>
    <property type="project" value="InterPro"/>
</dbReference>
<dbReference type="PANTHER" id="PTHR37299">
    <property type="entry name" value="TRANSCRIPTIONAL REGULATOR-RELATED"/>
    <property type="match status" value="1"/>
</dbReference>
<dbReference type="Pfam" id="PF00072">
    <property type="entry name" value="Response_reg"/>
    <property type="match status" value="1"/>
</dbReference>
<evidence type="ECO:0000259" key="2">
    <source>
        <dbReference type="PROSITE" id="PS50110"/>
    </source>
</evidence>
<dbReference type="Gene3D" id="2.40.50.1020">
    <property type="entry name" value="LytTr DNA-binding domain"/>
    <property type="match status" value="1"/>
</dbReference>
<name>A0A1G7U5L3_CHIFI</name>
<feature type="domain" description="Response regulatory" evidence="2">
    <location>
        <begin position="4"/>
        <end position="115"/>
    </location>
</feature>